<evidence type="ECO:0000313" key="8">
    <source>
        <dbReference type="EMBL" id="SKC93072.1"/>
    </source>
</evidence>
<dbReference type="PANTHER" id="PTHR46383:SF1">
    <property type="entry name" value="ASPARTATE AMINOTRANSFERASE"/>
    <property type="match status" value="1"/>
</dbReference>
<dbReference type="Pfam" id="PF00155">
    <property type="entry name" value="Aminotran_1_2"/>
    <property type="match status" value="1"/>
</dbReference>
<proteinExistence type="inferred from homology"/>
<keyword evidence="9" id="KW-1185">Reference proteome</keyword>
<dbReference type="GO" id="GO:0006520">
    <property type="term" value="P:amino acid metabolic process"/>
    <property type="evidence" value="ECO:0007669"/>
    <property type="project" value="InterPro"/>
</dbReference>
<reference evidence="8 9" key="1">
    <citation type="submission" date="2017-02" db="EMBL/GenBank/DDBJ databases">
        <authorList>
            <person name="Peterson S.W."/>
        </authorList>
    </citation>
    <scope>NUCLEOTIDE SEQUENCE [LARGE SCALE GENOMIC DNA]</scope>
    <source>
        <strain evidence="8 9">M1</strain>
    </source>
</reference>
<dbReference type="InterPro" id="IPR050596">
    <property type="entry name" value="AspAT/PAT-like"/>
</dbReference>
<keyword evidence="4 6" id="KW-0808">Transferase</keyword>
<dbReference type="PANTHER" id="PTHR46383">
    <property type="entry name" value="ASPARTATE AMINOTRANSFERASE"/>
    <property type="match status" value="1"/>
</dbReference>
<sequence>MLSKKLDHVTPSYTIEISTKVSELKSQGIDIINLSIGEPDFFTPEQAKLKGIEAIHQNKTKYDSSAGLKELRKAIQYKLKEENGVNYEFDEIVVSSGAKHSITNTLIALLNPGDEVIIPKPFWVSYSEMVKMLGGVPIFVETNKNNNFKITAEELKNSISEKTKLLLINNPSNPTGAIYTENELRSIVNVCLNNNVYILADEIYEKICYTNKFTSIASLSEEAKNITVTINGLSKSAAMTGWRIGYSACPKKIAKAISTIQGHLVSHPSTISQWAAYGALNLCSDEMRNMVNIYKARRDKAISLLSKISEISFINPQGAFYIFIDISSLKDKINYKESYSVEFCKRFLEEYKVAIVPGIAFGIDDYIRIVYCADMKEVEEGIKRLEKFIKNL</sequence>
<gene>
    <name evidence="8" type="ORF">SAMN02194393_05567</name>
</gene>
<dbReference type="Proteomes" id="UP000190285">
    <property type="component" value="Unassembled WGS sequence"/>
</dbReference>
<dbReference type="EMBL" id="FUZT01000037">
    <property type="protein sequence ID" value="SKC93072.1"/>
    <property type="molecule type" value="Genomic_DNA"/>
</dbReference>
<dbReference type="GO" id="GO:0030170">
    <property type="term" value="F:pyridoxal phosphate binding"/>
    <property type="evidence" value="ECO:0007669"/>
    <property type="project" value="InterPro"/>
</dbReference>
<evidence type="ECO:0000259" key="7">
    <source>
        <dbReference type="Pfam" id="PF00155"/>
    </source>
</evidence>
<evidence type="ECO:0000256" key="3">
    <source>
        <dbReference type="ARBA" id="ARBA00022576"/>
    </source>
</evidence>
<dbReference type="OrthoDB" id="9802328at2"/>
<evidence type="ECO:0000313" key="9">
    <source>
        <dbReference type="Proteomes" id="UP000190285"/>
    </source>
</evidence>
<feature type="domain" description="Aminotransferase class I/classII large" evidence="7">
    <location>
        <begin position="30"/>
        <end position="385"/>
    </location>
</feature>
<dbReference type="CDD" id="cd00609">
    <property type="entry name" value="AAT_like"/>
    <property type="match status" value="1"/>
</dbReference>
<dbReference type="AlphaFoldDB" id="A0A1T5MXY3"/>
<evidence type="ECO:0000256" key="6">
    <source>
        <dbReference type="RuleBase" id="RU000481"/>
    </source>
</evidence>
<dbReference type="InterPro" id="IPR015422">
    <property type="entry name" value="PyrdxlP-dep_Trfase_small"/>
</dbReference>
<dbReference type="InterPro" id="IPR015424">
    <property type="entry name" value="PyrdxlP-dep_Trfase"/>
</dbReference>
<accession>A0A1T5MXY3</accession>
<dbReference type="FunFam" id="3.40.640.10:FF:000033">
    <property type="entry name" value="Aspartate aminotransferase"/>
    <property type="match status" value="1"/>
</dbReference>
<dbReference type="SUPFAM" id="SSF53383">
    <property type="entry name" value="PLP-dependent transferases"/>
    <property type="match status" value="1"/>
</dbReference>
<organism evidence="8 9">
    <name type="scientific">Maledivibacter halophilus</name>
    <dbReference type="NCBI Taxonomy" id="36842"/>
    <lineage>
        <taxon>Bacteria</taxon>
        <taxon>Bacillati</taxon>
        <taxon>Bacillota</taxon>
        <taxon>Clostridia</taxon>
        <taxon>Peptostreptococcales</taxon>
        <taxon>Caminicellaceae</taxon>
        <taxon>Maledivibacter</taxon>
    </lineage>
</organism>
<dbReference type="Gene3D" id="3.40.640.10">
    <property type="entry name" value="Type I PLP-dependent aspartate aminotransferase-like (Major domain)"/>
    <property type="match status" value="1"/>
</dbReference>
<name>A0A1T5MXY3_9FIRM</name>
<dbReference type="EC" id="2.6.1.-" evidence="6"/>
<dbReference type="Gene3D" id="3.90.1150.10">
    <property type="entry name" value="Aspartate Aminotransferase, domain 1"/>
    <property type="match status" value="1"/>
</dbReference>
<dbReference type="InterPro" id="IPR004839">
    <property type="entry name" value="Aminotransferase_I/II_large"/>
</dbReference>
<comment type="similarity">
    <text evidence="2 6">Belongs to the class-I pyridoxal-phosphate-dependent aminotransferase family.</text>
</comment>
<dbReference type="GO" id="GO:0008483">
    <property type="term" value="F:transaminase activity"/>
    <property type="evidence" value="ECO:0007669"/>
    <property type="project" value="UniProtKB-KW"/>
</dbReference>
<evidence type="ECO:0000256" key="5">
    <source>
        <dbReference type="ARBA" id="ARBA00022898"/>
    </source>
</evidence>
<keyword evidence="3 6" id="KW-0032">Aminotransferase</keyword>
<dbReference type="RefSeq" id="WP_079496102.1">
    <property type="nucleotide sequence ID" value="NZ_FUZT01000037.1"/>
</dbReference>
<dbReference type="InterPro" id="IPR015421">
    <property type="entry name" value="PyrdxlP-dep_Trfase_major"/>
</dbReference>
<dbReference type="STRING" id="36842.SAMN02194393_05567"/>
<dbReference type="PROSITE" id="PS00105">
    <property type="entry name" value="AA_TRANSFER_CLASS_1"/>
    <property type="match status" value="1"/>
</dbReference>
<dbReference type="InterPro" id="IPR004838">
    <property type="entry name" value="NHTrfase_class1_PyrdxlP-BS"/>
</dbReference>
<keyword evidence="5" id="KW-0663">Pyridoxal phosphate</keyword>
<evidence type="ECO:0000256" key="2">
    <source>
        <dbReference type="ARBA" id="ARBA00007441"/>
    </source>
</evidence>
<protein>
    <recommendedName>
        <fullName evidence="6">Aminotransferase</fullName>
        <ecNumber evidence="6">2.6.1.-</ecNumber>
    </recommendedName>
</protein>
<comment type="cofactor">
    <cofactor evidence="1 6">
        <name>pyridoxal 5'-phosphate</name>
        <dbReference type="ChEBI" id="CHEBI:597326"/>
    </cofactor>
</comment>
<evidence type="ECO:0000256" key="1">
    <source>
        <dbReference type="ARBA" id="ARBA00001933"/>
    </source>
</evidence>
<evidence type="ECO:0000256" key="4">
    <source>
        <dbReference type="ARBA" id="ARBA00022679"/>
    </source>
</evidence>